<dbReference type="EMBL" id="FMAU01000001">
    <property type="protein sequence ID" value="SCB83929.1"/>
    <property type="molecule type" value="Genomic_DNA"/>
</dbReference>
<dbReference type="Pfam" id="PF21747">
    <property type="entry name" value="YpoC"/>
    <property type="match status" value="1"/>
</dbReference>
<accession>A0A0V8HLJ8</accession>
<evidence type="ECO:0000313" key="3">
    <source>
        <dbReference type="Proteomes" id="UP000181997"/>
    </source>
</evidence>
<dbReference type="RefSeq" id="WP_058297621.1">
    <property type="nucleotide sequence ID" value="NZ_FMAU01000001.1"/>
</dbReference>
<name>A0A0V8HLJ8_9BACI</name>
<gene>
    <name evidence="2" type="ORF">GA0061094_0855</name>
</gene>
<protein>
    <recommendedName>
        <fullName evidence="1">YpoC-like domain-containing protein</fullName>
    </recommendedName>
</protein>
<dbReference type="OrthoDB" id="2360594at2"/>
<keyword evidence="3" id="KW-1185">Reference proteome</keyword>
<reference evidence="3" key="1">
    <citation type="submission" date="2016-08" db="EMBL/GenBank/DDBJ databases">
        <authorList>
            <person name="Varghese N."/>
            <person name="Submissions Spin"/>
        </authorList>
    </citation>
    <scope>NUCLEOTIDE SEQUENCE [LARGE SCALE GENOMIC DNA]</scope>
    <source>
        <strain evidence="3">SGD-1123</strain>
    </source>
</reference>
<dbReference type="AlphaFoldDB" id="A0A0V8HLJ8"/>
<evidence type="ECO:0000313" key="2">
    <source>
        <dbReference type="EMBL" id="SCB83929.1"/>
    </source>
</evidence>
<dbReference type="InterPro" id="IPR048427">
    <property type="entry name" value="YpoC"/>
</dbReference>
<organism evidence="2 3">
    <name type="scientific">[Bacillus] enclensis</name>
    <dbReference type="NCBI Taxonomy" id="1402860"/>
    <lineage>
        <taxon>Bacteria</taxon>
        <taxon>Bacillati</taxon>
        <taxon>Bacillota</taxon>
        <taxon>Bacilli</taxon>
        <taxon>Bacillales</taxon>
        <taxon>Bacillaceae</taxon>
        <taxon>Rossellomorea</taxon>
    </lineage>
</organism>
<sequence>MTAVRMILPVKLSDHFFFEKNEVVLNPDRYLEEGNFFAQEILFYSGEERNDFPWDHEEHSVSEVLAAWNEVQGMLKERFKSRDATAQVLMKKGIALFYMILFWGNSHPVVLNGWKLQIKDLSLKPVNIEERLSFIKENPHLYHSYVQLASLFQEQHKQFAKDRAMRHLNKNKK</sequence>
<feature type="domain" description="YpoC-like" evidence="1">
    <location>
        <begin position="58"/>
        <end position="166"/>
    </location>
</feature>
<proteinExistence type="predicted"/>
<dbReference type="Proteomes" id="UP000181997">
    <property type="component" value="Unassembled WGS sequence"/>
</dbReference>
<evidence type="ECO:0000259" key="1">
    <source>
        <dbReference type="Pfam" id="PF21747"/>
    </source>
</evidence>